<gene>
    <name evidence="1" type="ORF">EQ90_13420</name>
    <name evidence="2" type="ORF">NCTC10702_00825</name>
</gene>
<accession>A0A2C9TIW7</accession>
<proteinExistence type="predicted"/>
<dbReference type="Proteomes" id="UP000254116">
    <property type="component" value="Unassembled WGS sequence"/>
</dbReference>
<dbReference type="EMBL" id="LALJ01000044">
    <property type="protein sequence ID" value="KMR35350.1"/>
    <property type="molecule type" value="Genomic_DNA"/>
</dbReference>
<organism evidence="1">
    <name type="scientific">Staphylococcus aureus</name>
    <dbReference type="NCBI Taxonomy" id="1280"/>
    <lineage>
        <taxon>Bacteria</taxon>
        <taxon>Bacillati</taxon>
        <taxon>Bacillota</taxon>
        <taxon>Bacilli</taxon>
        <taxon>Bacillales</taxon>
        <taxon>Staphylococcaceae</taxon>
        <taxon>Staphylococcus</taxon>
    </lineage>
</organism>
<protein>
    <submittedName>
        <fullName evidence="1">Uncharacterized protein</fullName>
    </submittedName>
</protein>
<reference evidence="1" key="1">
    <citation type="journal article" date="2015" name="J. Infect. Dis.">
        <title>Parallel Epidemics of Community-Associated Methicillin-Resistant Staphylococcus aureus USA300 Infection in North and South America.</title>
        <authorList>
            <person name="Planet P.J."/>
            <person name="Diaz L."/>
            <person name="Kolokotronis S.O."/>
            <person name="Narechania A."/>
            <person name="Reyes J."/>
            <person name="Xing G."/>
            <person name="Rincon S."/>
            <person name="Smith H."/>
            <person name="Panesso D."/>
            <person name="Ryan C."/>
            <person name="Smith D.P."/>
            <person name="Guzman M."/>
            <person name="Zurita J."/>
            <person name="Sebra R."/>
            <person name="Deikus G."/>
            <person name="Nolan R.L."/>
            <person name="Tenover F.C."/>
            <person name="Weinstock G.M."/>
            <person name="Robinson D.A."/>
            <person name="Arias C.A."/>
        </authorList>
    </citation>
    <scope>NUCLEOTIDE SEQUENCE</scope>
    <source>
        <strain evidence="1">CA15</strain>
    </source>
</reference>
<evidence type="ECO:0000313" key="2">
    <source>
        <dbReference type="EMBL" id="SUL32465.1"/>
    </source>
</evidence>
<dbReference type="AlphaFoldDB" id="A0A2C9TIW7"/>
<dbReference type="EMBL" id="UHBY01000003">
    <property type="protein sequence ID" value="SUL32465.1"/>
    <property type="molecule type" value="Genomic_DNA"/>
</dbReference>
<evidence type="ECO:0000313" key="3">
    <source>
        <dbReference type="Proteomes" id="UP000254116"/>
    </source>
</evidence>
<dbReference type="RefSeq" id="WP_000172544.1">
    <property type="nucleotide sequence ID" value="NZ_BEAT01000020.1"/>
</dbReference>
<evidence type="ECO:0000313" key="1">
    <source>
        <dbReference type="EMBL" id="KMR35350.1"/>
    </source>
</evidence>
<name>A0A2C9TIW7_STAAU</name>
<reference evidence="2 3" key="2">
    <citation type="submission" date="2018-06" db="EMBL/GenBank/DDBJ databases">
        <authorList>
            <consortium name="Pathogen Informatics"/>
            <person name="Doyle S."/>
        </authorList>
    </citation>
    <scope>NUCLEOTIDE SEQUENCE [LARGE SCALE GENOMIC DNA]</scope>
    <source>
        <strain evidence="2 3">NCTC10702</strain>
    </source>
</reference>
<sequence length="122" mass="13886">MTLIEPDMTLRMPDISTTVETLNLISKMEAQKENIRTVIAPEHKHKYKDIENGLKGEEKVLIEQMAQHCEAFKANFKGAAQGDWVKSAMSEIDSIKDDLKKLIAKLHIILLNKATNVQYIHN</sequence>